<dbReference type="AlphaFoldDB" id="A0A4Q7PME5"/>
<dbReference type="Proteomes" id="UP000292927">
    <property type="component" value="Unassembled WGS sequence"/>
</dbReference>
<gene>
    <name evidence="1" type="ORF">EV209_0216</name>
</gene>
<name>A0A4Q7PME5_9FIRM</name>
<reference evidence="1 2" key="1">
    <citation type="submission" date="2019-02" db="EMBL/GenBank/DDBJ databases">
        <title>Genomic Encyclopedia of Type Strains, Phase IV (KMG-IV): sequencing the most valuable type-strain genomes for metagenomic binning, comparative biology and taxonomic classification.</title>
        <authorList>
            <person name="Goeker M."/>
        </authorList>
    </citation>
    <scope>NUCLEOTIDE SEQUENCE [LARGE SCALE GENOMIC DNA]</scope>
    <source>
        <strain evidence="1 2">DSM 29486</strain>
    </source>
</reference>
<comment type="caution">
    <text evidence="1">The sequence shown here is derived from an EMBL/GenBank/DDBJ whole genome shotgun (WGS) entry which is preliminary data.</text>
</comment>
<evidence type="ECO:0000313" key="1">
    <source>
        <dbReference type="EMBL" id="RZT02111.1"/>
    </source>
</evidence>
<evidence type="ECO:0000313" key="2">
    <source>
        <dbReference type="Proteomes" id="UP000292927"/>
    </source>
</evidence>
<proteinExistence type="predicted"/>
<organism evidence="1 2">
    <name type="scientific">Cuneatibacter caecimuris</name>
    <dbReference type="NCBI Taxonomy" id="1796618"/>
    <lineage>
        <taxon>Bacteria</taxon>
        <taxon>Bacillati</taxon>
        <taxon>Bacillota</taxon>
        <taxon>Clostridia</taxon>
        <taxon>Lachnospirales</taxon>
        <taxon>Lachnospiraceae</taxon>
        <taxon>Cuneatibacter</taxon>
    </lineage>
</organism>
<sequence>MEERELRLFEIMDEEGCDMDTAELLLMDEEESWDDED</sequence>
<accession>A0A4Q7PME5</accession>
<protein>
    <submittedName>
        <fullName evidence="1">Uncharacterized protein</fullName>
    </submittedName>
</protein>
<keyword evidence="2" id="KW-1185">Reference proteome</keyword>
<dbReference type="EMBL" id="SGXF01000001">
    <property type="protein sequence ID" value="RZT02111.1"/>
    <property type="molecule type" value="Genomic_DNA"/>
</dbReference>